<dbReference type="InterPro" id="IPR012340">
    <property type="entry name" value="NA-bd_OB-fold"/>
</dbReference>
<dbReference type="EMBL" id="CAXAQS010000278">
    <property type="protein sequence ID" value="CAK9250942.1"/>
    <property type="molecule type" value="Genomic_DNA"/>
</dbReference>
<dbReference type="InterPro" id="IPR002059">
    <property type="entry name" value="CSP_DNA-bd"/>
</dbReference>
<dbReference type="Pfam" id="PF00313">
    <property type="entry name" value="CSD"/>
    <property type="match status" value="1"/>
</dbReference>
<dbReference type="SUPFAM" id="SSF50249">
    <property type="entry name" value="Nucleic acid-binding proteins"/>
    <property type="match status" value="1"/>
</dbReference>
<dbReference type="InterPro" id="IPR011129">
    <property type="entry name" value="CSD"/>
</dbReference>
<gene>
    <name evidence="4" type="ORF">CSSPJE1EN1_LOCUS26320</name>
</gene>
<organism evidence="4 5">
    <name type="scientific">Sphagnum jensenii</name>
    <dbReference type="NCBI Taxonomy" id="128206"/>
    <lineage>
        <taxon>Eukaryota</taxon>
        <taxon>Viridiplantae</taxon>
        <taxon>Streptophyta</taxon>
        <taxon>Embryophyta</taxon>
        <taxon>Bryophyta</taxon>
        <taxon>Sphagnophytina</taxon>
        <taxon>Sphagnopsida</taxon>
        <taxon>Sphagnales</taxon>
        <taxon>Sphagnaceae</taxon>
        <taxon>Sphagnum</taxon>
    </lineage>
</organism>
<proteinExistence type="predicted"/>
<dbReference type="InterPro" id="IPR012156">
    <property type="entry name" value="Cold_shock_CspA"/>
</dbReference>
<accession>A0ABP0V939</accession>
<keyword evidence="2" id="KW-0963">Cytoplasm</keyword>
<dbReference type="PIRSF" id="PIRSF002599">
    <property type="entry name" value="Cold_shock_A"/>
    <property type="match status" value="1"/>
</dbReference>
<comment type="subcellular location">
    <subcellularLocation>
        <location evidence="1">Cytoplasm</location>
    </subcellularLocation>
</comment>
<comment type="caution">
    <text evidence="4">The sequence shown here is derived from an EMBL/GenBank/DDBJ whole genome shotgun (WGS) entry which is preliminary data.</text>
</comment>
<keyword evidence="5" id="KW-1185">Reference proteome</keyword>
<dbReference type="CDD" id="cd04458">
    <property type="entry name" value="CSP_CDS"/>
    <property type="match status" value="1"/>
</dbReference>
<reference evidence="4" key="1">
    <citation type="submission" date="2024-02" db="EMBL/GenBank/DDBJ databases">
        <authorList>
            <consortium name="ELIXIR-Norway"/>
            <consortium name="Elixir Norway"/>
        </authorList>
    </citation>
    <scope>NUCLEOTIDE SEQUENCE</scope>
</reference>
<evidence type="ECO:0000313" key="5">
    <source>
        <dbReference type="Proteomes" id="UP001497444"/>
    </source>
</evidence>
<evidence type="ECO:0000256" key="1">
    <source>
        <dbReference type="ARBA" id="ARBA00004496"/>
    </source>
</evidence>
<evidence type="ECO:0000259" key="3">
    <source>
        <dbReference type="PROSITE" id="PS51857"/>
    </source>
</evidence>
<evidence type="ECO:0000256" key="2">
    <source>
        <dbReference type="ARBA" id="ARBA00022490"/>
    </source>
</evidence>
<dbReference type="SMART" id="SM00357">
    <property type="entry name" value="CSP"/>
    <property type="match status" value="1"/>
</dbReference>
<name>A0ABP0V939_9BRYO</name>
<dbReference type="Gene3D" id="2.40.50.140">
    <property type="entry name" value="Nucleic acid-binding proteins"/>
    <property type="match status" value="1"/>
</dbReference>
<evidence type="ECO:0000313" key="4">
    <source>
        <dbReference type="EMBL" id="CAK9250942.1"/>
    </source>
</evidence>
<protein>
    <recommendedName>
        <fullName evidence="3">CSD domain-containing protein</fullName>
    </recommendedName>
</protein>
<dbReference type="PROSITE" id="PS51857">
    <property type="entry name" value="CSD_2"/>
    <property type="match status" value="1"/>
</dbReference>
<dbReference type="Proteomes" id="UP001497444">
    <property type="component" value="Unassembled WGS sequence"/>
</dbReference>
<dbReference type="PRINTS" id="PR00050">
    <property type="entry name" value="COLDSHOCK"/>
</dbReference>
<sequence>MPKGRVKFYDIGEKFGFIEPEEGGQDVFLPSTALQDAGLDFLGQGQQVSYDLTEDKGKIVAQNIKLLTS</sequence>
<feature type="domain" description="CSD" evidence="3">
    <location>
        <begin position="1"/>
        <end position="66"/>
    </location>
</feature>